<feature type="domain" description="Alpha/beta hydrolase fold-3" evidence="1">
    <location>
        <begin position="45"/>
        <end position="147"/>
    </location>
</feature>
<dbReference type="VEuPathDB" id="FungiDB:ATEG_06679"/>
<dbReference type="PANTHER" id="PTHR23024:SF339">
    <property type="entry name" value="ALPHA_BETA HYDROLASE FOLD-3 DOMAIN-CONTAINING PROTEIN"/>
    <property type="match status" value="1"/>
</dbReference>
<gene>
    <name evidence="2" type="ORF">ATEG_06679</name>
</gene>
<dbReference type="Pfam" id="PF07859">
    <property type="entry name" value="Abhydrolase_3"/>
    <property type="match status" value="1"/>
</dbReference>
<organism evidence="2 3">
    <name type="scientific">Aspergillus terreus (strain NIH 2624 / FGSC A1156)</name>
    <dbReference type="NCBI Taxonomy" id="341663"/>
    <lineage>
        <taxon>Eukaryota</taxon>
        <taxon>Fungi</taxon>
        <taxon>Dikarya</taxon>
        <taxon>Ascomycota</taxon>
        <taxon>Pezizomycotina</taxon>
        <taxon>Eurotiomycetes</taxon>
        <taxon>Eurotiomycetidae</taxon>
        <taxon>Eurotiales</taxon>
        <taxon>Aspergillaceae</taxon>
        <taxon>Aspergillus</taxon>
        <taxon>Aspergillus subgen. Circumdati</taxon>
    </lineage>
</organism>
<dbReference type="InterPro" id="IPR029058">
    <property type="entry name" value="AB_hydrolase_fold"/>
</dbReference>
<reference evidence="3" key="1">
    <citation type="submission" date="2005-09" db="EMBL/GenBank/DDBJ databases">
        <title>Annotation of the Aspergillus terreus NIH2624 genome.</title>
        <authorList>
            <person name="Birren B.W."/>
            <person name="Lander E.S."/>
            <person name="Galagan J.E."/>
            <person name="Nusbaum C."/>
            <person name="Devon K."/>
            <person name="Henn M."/>
            <person name="Ma L.-J."/>
            <person name="Jaffe D.B."/>
            <person name="Butler J."/>
            <person name="Alvarez P."/>
            <person name="Gnerre S."/>
            <person name="Grabherr M."/>
            <person name="Kleber M."/>
            <person name="Mauceli E.W."/>
            <person name="Brockman W."/>
            <person name="Rounsley S."/>
            <person name="Young S.K."/>
            <person name="LaButti K."/>
            <person name="Pushparaj V."/>
            <person name="DeCaprio D."/>
            <person name="Crawford M."/>
            <person name="Koehrsen M."/>
            <person name="Engels R."/>
            <person name="Montgomery P."/>
            <person name="Pearson M."/>
            <person name="Howarth C."/>
            <person name="Larson L."/>
            <person name="Luoma S."/>
            <person name="White J."/>
            <person name="Alvarado L."/>
            <person name="Kodira C.D."/>
            <person name="Zeng Q."/>
            <person name="Oleary S."/>
            <person name="Yandava C."/>
            <person name="Denning D.W."/>
            <person name="Nierman W.C."/>
            <person name="Milne T."/>
            <person name="Madden K."/>
        </authorList>
    </citation>
    <scope>NUCLEOTIDE SEQUENCE [LARGE SCALE GENOMIC DNA]</scope>
    <source>
        <strain evidence="3">NIH 2624 / FGSC A1156</strain>
    </source>
</reference>
<dbReference type="GO" id="GO:0016787">
    <property type="term" value="F:hydrolase activity"/>
    <property type="evidence" value="ECO:0007669"/>
    <property type="project" value="InterPro"/>
</dbReference>
<dbReference type="RefSeq" id="XP_001215857.1">
    <property type="nucleotide sequence ID" value="XM_001215857.1"/>
</dbReference>
<dbReference type="OrthoDB" id="19653at2759"/>
<proteinExistence type="predicted"/>
<dbReference type="GeneID" id="4322000"/>
<dbReference type="OMA" id="WHGGGFI"/>
<dbReference type="eggNOG" id="KOG1515">
    <property type="taxonomic scope" value="Eukaryota"/>
</dbReference>
<sequence length="368" mass="41746">MSRFDPFALIDLPYRVINNHSLDATVLIPKNTCGNPLDKKECPVMVRFHGGGFIVGHRNYEPWFAQWFLDLAYAHGAIIISPDYRLLPESNGADILSDLEHFWQWIQKDLLDIAEKQRWGVVPDLSRVLCCGESSGGCLAVYSALGLPSILSQNSVQRNNAQKGEAETITIKAVIPISAPLDPNVPELKIPRPRKFMGTKAPPPRQAEALIRKYIKNMTPGAIRTGQDPTLDMWELLLCILQQCYLPRLFKGNGDKDMFGMLIAMLEKTEDKTANAMIPTWIIHGTQDTLVFPFPLPIWLHVINVKVQRVQIPHVCSTSFVQRLKEIAPTTPVRIDLQPGDHLFDVEMTMDERWIAEGRKLFLEKYWP</sequence>
<evidence type="ECO:0000313" key="3">
    <source>
        <dbReference type="Proteomes" id="UP000007963"/>
    </source>
</evidence>
<dbReference type="AlphaFoldDB" id="Q0CI05"/>
<dbReference type="SUPFAM" id="SSF53474">
    <property type="entry name" value="alpha/beta-Hydrolases"/>
    <property type="match status" value="1"/>
</dbReference>
<protein>
    <recommendedName>
        <fullName evidence="1">Alpha/beta hydrolase fold-3 domain-containing protein</fullName>
    </recommendedName>
</protein>
<dbReference type="HOGENOM" id="CLU_012494_9_1_1"/>
<name>Q0CI05_ASPTN</name>
<dbReference type="PANTHER" id="PTHR23024">
    <property type="entry name" value="ARYLACETAMIDE DEACETYLASE"/>
    <property type="match status" value="1"/>
</dbReference>
<dbReference type="STRING" id="341663.Q0CI05"/>
<accession>Q0CI05</accession>
<dbReference type="InterPro" id="IPR013094">
    <property type="entry name" value="AB_hydrolase_3"/>
</dbReference>
<evidence type="ECO:0000259" key="1">
    <source>
        <dbReference type="Pfam" id="PF07859"/>
    </source>
</evidence>
<dbReference type="Gene3D" id="3.40.50.1820">
    <property type="entry name" value="alpha/beta hydrolase"/>
    <property type="match status" value="1"/>
</dbReference>
<evidence type="ECO:0000313" key="2">
    <source>
        <dbReference type="EMBL" id="EAU33223.1"/>
    </source>
</evidence>
<dbReference type="InterPro" id="IPR050466">
    <property type="entry name" value="Carboxylest/Gibb_receptor"/>
</dbReference>
<dbReference type="EMBL" id="CH476602">
    <property type="protein sequence ID" value="EAU33223.1"/>
    <property type="molecule type" value="Genomic_DNA"/>
</dbReference>
<dbReference type="Proteomes" id="UP000007963">
    <property type="component" value="Unassembled WGS sequence"/>
</dbReference>